<reference evidence="1 2" key="1">
    <citation type="journal article" date="2007" name="Int. J. Syst. Evol. Microbiol.">
        <title>Description of Pelomonas aquatica sp. nov. and Pelomonas puraquae sp. nov., isolated from industrial and haemodialysis water.</title>
        <authorList>
            <person name="Gomila M."/>
            <person name="Bowien B."/>
            <person name="Falsen E."/>
            <person name="Moore E.R."/>
            <person name="Lalucat J."/>
        </authorList>
    </citation>
    <scope>NUCLEOTIDE SEQUENCE [LARGE SCALE GENOMIC DNA]</scope>
    <source>
        <strain evidence="1 2">CCUG 52769</strain>
    </source>
</reference>
<dbReference type="Proteomes" id="UP000197446">
    <property type="component" value="Unassembled WGS sequence"/>
</dbReference>
<dbReference type="OrthoDB" id="1494993at2"/>
<dbReference type="RefSeq" id="WP_088485449.1">
    <property type="nucleotide sequence ID" value="NZ_NISI01000011.1"/>
</dbReference>
<evidence type="ECO:0000313" key="1">
    <source>
        <dbReference type="EMBL" id="OWR02060.1"/>
    </source>
</evidence>
<dbReference type="AlphaFoldDB" id="A0A254N2I4"/>
<keyword evidence="2" id="KW-1185">Reference proteome</keyword>
<accession>A0A254N2I4</accession>
<evidence type="ECO:0000313" key="2">
    <source>
        <dbReference type="Proteomes" id="UP000197446"/>
    </source>
</evidence>
<name>A0A254N2I4_9BURK</name>
<dbReference type="EMBL" id="NISI01000011">
    <property type="protein sequence ID" value="OWR02060.1"/>
    <property type="molecule type" value="Genomic_DNA"/>
</dbReference>
<sequence length="372" mass="40296">MLFWNVKLPIFEHQSADVRAKDGKALVSVPAGKALSAGPLRIAGAIAKTLYANPQMSVGTQATLSGLALAQLQWLSTSTAASELRLLAQHTTNEIGLRDFSRGSRIGEYGQGLCALFVQDELGLPIVLDFGVLCDLLAVPRPKKTDPQPDFGGWLGPRYALVESKASLEAGSIKTELREGLEQCDAGVDHLDAYTKFLPVNIYSVLTAFQTDMAASGSAIHFADPTRDVPSIPDKLHDLVAKHYYRSALTALGARQRTLDDMLANRPFRAFTRRSLPASSFEGVPSRQPPAFLLGSGVPLSDFGTARVYVDRQIMDALRSGVAARYEAAVKQWRAALDESDLQPDGHVVAWGDGIVLELQAGRGERLPEFLR</sequence>
<protein>
    <submittedName>
        <fullName evidence="1">Uncharacterized protein</fullName>
    </submittedName>
</protein>
<proteinExistence type="predicted"/>
<gene>
    <name evidence="1" type="ORF">CDO81_22310</name>
</gene>
<organism evidence="1 2">
    <name type="scientific">Roseateles puraquae</name>
    <dbReference type="NCBI Taxonomy" id="431059"/>
    <lineage>
        <taxon>Bacteria</taxon>
        <taxon>Pseudomonadati</taxon>
        <taxon>Pseudomonadota</taxon>
        <taxon>Betaproteobacteria</taxon>
        <taxon>Burkholderiales</taxon>
        <taxon>Sphaerotilaceae</taxon>
        <taxon>Roseateles</taxon>
    </lineage>
</organism>
<comment type="caution">
    <text evidence="1">The sequence shown here is derived from an EMBL/GenBank/DDBJ whole genome shotgun (WGS) entry which is preliminary data.</text>
</comment>